<evidence type="ECO:0000313" key="2">
    <source>
        <dbReference type="EMBL" id="GLK14039.1"/>
    </source>
</evidence>
<dbReference type="RefSeq" id="WP_271222296.1">
    <property type="nucleotide sequence ID" value="NZ_BAAAVD010000007.1"/>
</dbReference>
<dbReference type="EMBL" id="BSEV01000028">
    <property type="protein sequence ID" value="GLK14039.1"/>
    <property type="molecule type" value="Genomic_DNA"/>
</dbReference>
<name>A0A9W6IAA7_9ACTN</name>
<comment type="caution">
    <text evidence="2">The sequence shown here is derived from an EMBL/GenBank/DDBJ whole genome shotgun (WGS) entry which is preliminary data.</text>
</comment>
<reference evidence="2" key="2">
    <citation type="submission" date="2023-01" db="EMBL/GenBank/DDBJ databases">
        <authorList>
            <person name="Sun Q."/>
            <person name="Evtushenko L."/>
        </authorList>
    </citation>
    <scope>NUCLEOTIDE SEQUENCE</scope>
    <source>
        <strain evidence="2">VKM Ac-2007</strain>
    </source>
</reference>
<dbReference type="AlphaFoldDB" id="A0A9W6IAA7"/>
<gene>
    <name evidence="2" type="ORF">GCM10017600_74510</name>
</gene>
<proteinExistence type="predicted"/>
<protein>
    <submittedName>
        <fullName evidence="2">Uncharacterized protein</fullName>
    </submittedName>
</protein>
<feature type="region of interest" description="Disordered" evidence="1">
    <location>
        <begin position="142"/>
        <end position="167"/>
    </location>
</feature>
<keyword evidence="3" id="KW-1185">Reference proteome</keyword>
<evidence type="ECO:0000313" key="3">
    <source>
        <dbReference type="Proteomes" id="UP001143474"/>
    </source>
</evidence>
<organism evidence="2 3">
    <name type="scientific">Streptosporangium carneum</name>
    <dbReference type="NCBI Taxonomy" id="47481"/>
    <lineage>
        <taxon>Bacteria</taxon>
        <taxon>Bacillati</taxon>
        <taxon>Actinomycetota</taxon>
        <taxon>Actinomycetes</taxon>
        <taxon>Streptosporangiales</taxon>
        <taxon>Streptosporangiaceae</taxon>
        <taxon>Streptosporangium</taxon>
    </lineage>
</organism>
<dbReference type="Proteomes" id="UP001143474">
    <property type="component" value="Unassembled WGS sequence"/>
</dbReference>
<accession>A0A9W6IAA7</accession>
<evidence type="ECO:0000256" key="1">
    <source>
        <dbReference type="SAM" id="MobiDB-lite"/>
    </source>
</evidence>
<sequence length="167" mass="18479">MTMPRKGSRSITVDGTAFRWRIRHRSTRRRGDGWSPLTVTVERTEEPGRVLMVSFPFARPDNPLGERTIAVCPTLVAGCVRRALEAGWTPGQQGSAFPLTVTEDELTVLLGEPPHYLIPFLWGMIPEGGDIEDLPRCVEIWSRDKQNTSQTPSDPPGRASTSSPPLS</sequence>
<reference evidence="2" key="1">
    <citation type="journal article" date="2014" name="Int. J. Syst. Evol. Microbiol.">
        <title>Complete genome sequence of Corynebacterium casei LMG S-19264T (=DSM 44701T), isolated from a smear-ripened cheese.</title>
        <authorList>
            <consortium name="US DOE Joint Genome Institute (JGI-PGF)"/>
            <person name="Walter F."/>
            <person name="Albersmeier A."/>
            <person name="Kalinowski J."/>
            <person name="Ruckert C."/>
        </authorList>
    </citation>
    <scope>NUCLEOTIDE SEQUENCE</scope>
    <source>
        <strain evidence="2">VKM Ac-2007</strain>
    </source>
</reference>